<feature type="transmembrane region" description="Helical" evidence="1">
    <location>
        <begin position="17"/>
        <end position="35"/>
    </location>
</feature>
<dbReference type="EMBL" id="JABXWR010000001">
    <property type="protein sequence ID" value="NVO66144.1"/>
    <property type="molecule type" value="Genomic_DNA"/>
</dbReference>
<evidence type="ECO:0000256" key="1">
    <source>
        <dbReference type="SAM" id="Phobius"/>
    </source>
</evidence>
<organism evidence="2 3">
    <name type="scientific">Methanofollis tationis</name>
    <dbReference type="NCBI Taxonomy" id="81417"/>
    <lineage>
        <taxon>Archaea</taxon>
        <taxon>Methanobacteriati</taxon>
        <taxon>Methanobacteriota</taxon>
        <taxon>Stenosarchaea group</taxon>
        <taxon>Methanomicrobia</taxon>
        <taxon>Methanomicrobiales</taxon>
        <taxon>Methanomicrobiaceae</taxon>
        <taxon>Methanofollis</taxon>
    </lineage>
</organism>
<keyword evidence="3" id="KW-1185">Reference proteome</keyword>
<protein>
    <submittedName>
        <fullName evidence="2">Uncharacterized protein</fullName>
    </submittedName>
</protein>
<dbReference type="Proteomes" id="UP000570823">
    <property type="component" value="Unassembled WGS sequence"/>
</dbReference>
<dbReference type="RefSeq" id="WP_176787828.1">
    <property type="nucleotide sequence ID" value="NZ_JABXWR010000001.1"/>
</dbReference>
<name>A0A7K4HLK5_9EURY</name>
<keyword evidence="1" id="KW-0472">Membrane</keyword>
<keyword evidence="1" id="KW-1133">Transmembrane helix</keyword>
<feature type="transmembrane region" description="Helical" evidence="1">
    <location>
        <begin position="41"/>
        <end position="62"/>
    </location>
</feature>
<reference evidence="2 3" key="1">
    <citation type="submission" date="2020-06" db="EMBL/GenBank/DDBJ databases">
        <title>Methanofollis fontis sp. nov., a methanogen isolated from marine sediments near a cold seep at Four-Way Closure Ridge offshore southwestern Taiwan.</title>
        <authorList>
            <person name="Chen S.-C."/>
            <person name="Teng N.-H."/>
            <person name="Lin Y.-S."/>
            <person name="Lai M.-C."/>
            <person name="Chen H.-H."/>
            <person name="Wang C.-C."/>
        </authorList>
    </citation>
    <scope>NUCLEOTIDE SEQUENCE [LARGE SCALE GENOMIC DNA]</scope>
    <source>
        <strain evidence="2 3">DSM 2702</strain>
    </source>
</reference>
<dbReference type="AlphaFoldDB" id="A0A7K4HLK5"/>
<gene>
    <name evidence="2" type="ORF">HWN36_02175</name>
</gene>
<proteinExistence type="predicted"/>
<keyword evidence="1" id="KW-0812">Transmembrane</keyword>
<dbReference type="OrthoDB" id="110023at2157"/>
<accession>A0A7K4HLK5</accession>
<sequence length="79" mass="9487">MEVTLPQLRNLLYPMEWFFRFSILSFVVWLAQPLYPGNYIAYSIALYVLWFLILVMFVWQIVITARFLRGYGDKQETAD</sequence>
<comment type="caution">
    <text evidence="2">The sequence shown here is derived from an EMBL/GenBank/DDBJ whole genome shotgun (WGS) entry which is preliminary data.</text>
</comment>
<evidence type="ECO:0000313" key="3">
    <source>
        <dbReference type="Proteomes" id="UP000570823"/>
    </source>
</evidence>
<evidence type="ECO:0000313" key="2">
    <source>
        <dbReference type="EMBL" id="NVO66144.1"/>
    </source>
</evidence>